<feature type="transmembrane region" description="Helical" evidence="5">
    <location>
        <begin position="7"/>
        <end position="26"/>
    </location>
</feature>
<feature type="domain" description="YknX-like barrel-sandwich hybrid" evidence="6">
    <location>
        <begin position="72"/>
        <end position="203"/>
    </location>
</feature>
<dbReference type="EMBL" id="JAOQJL010000030">
    <property type="protein sequence ID" value="MCU6766423.1"/>
    <property type="molecule type" value="Genomic_DNA"/>
</dbReference>
<dbReference type="InterPro" id="IPR050465">
    <property type="entry name" value="UPF0194_transport"/>
</dbReference>
<keyword evidence="5" id="KW-1133">Transmembrane helix</keyword>
<dbReference type="InterPro" id="IPR058639">
    <property type="entry name" value="BSH_YknX-like"/>
</dbReference>
<dbReference type="Proteomes" id="UP001652409">
    <property type="component" value="Unassembled WGS sequence"/>
</dbReference>
<dbReference type="Gene3D" id="1.10.287.470">
    <property type="entry name" value="Helix hairpin bin"/>
    <property type="match status" value="1"/>
</dbReference>
<dbReference type="Gene3D" id="2.40.420.20">
    <property type="match status" value="1"/>
</dbReference>
<dbReference type="RefSeq" id="WP_158422248.1">
    <property type="nucleotide sequence ID" value="NZ_JAOQJL010000030.1"/>
</dbReference>
<name>A0ABT2TW12_9FIRM</name>
<evidence type="ECO:0000313" key="7">
    <source>
        <dbReference type="EMBL" id="MCU6766423.1"/>
    </source>
</evidence>
<keyword evidence="8" id="KW-1185">Reference proteome</keyword>
<dbReference type="Pfam" id="PF25984">
    <property type="entry name" value="BSH_YknX"/>
    <property type="match status" value="1"/>
</dbReference>
<comment type="subcellular location">
    <subcellularLocation>
        <location evidence="1">Cell envelope</location>
    </subcellularLocation>
</comment>
<evidence type="ECO:0000256" key="1">
    <source>
        <dbReference type="ARBA" id="ARBA00004196"/>
    </source>
</evidence>
<keyword evidence="5" id="KW-0812">Transmembrane</keyword>
<protein>
    <submittedName>
        <fullName evidence="7">Biotin/lipoyl-binding protein</fullName>
    </submittedName>
</protein>
<evidence type="ECO:0000313" key="8">
    <source>
        <dbReference type="Proteomes" id="UP001652409"/>
    </source>
</evidence>
<accession>A0ABT2TW12</accession>
<evidence type="ECO:0000256" key="4">
    <source>
        <dbReference type="SAM" id="MobiDB-lite"/>
    </source>
</evidence>
<evidence type="ECO:0000259" key="6">
    <source>
        <dbReference type="Pfam" id="PF25984"/>
    </source>
</evidence>
<evidence type="ECO:0000256" key="3">
    <source>
        <dbReference type="SAM" id="Coils"/>
    </source>
</evidence>
<dbReference type="Gene3D" id="2.40.50.100">
    <property type="match status" value="1"/>
</dbReference>
<feature type="compositionally biased region" description="Acidic residues" evidence="4">
    <location>
        <begin position="435"/>
        <end position="481"/>
    </location>
</feature>
<organism evidence="7 8">
    <name type="scientific">Blautia ammoniilytica</name>
    <dbReference type="NCBI Taxonomy" id="2981782"/>
    <lineage>
        <taxon>Bacteria</taxon>
        <taxon>Bacillati</taxon>
        <taxon>Bacillota</taxon>
        <taxon>Clostridia</taxon>
        <taxon>Lachnospirales</taxon>
        <taxon>Lachnospiraceae</taxon>
        <taxon>Blautia</taxon>
    </lineage>
</organism>
<feature type="coiled-coil region" evidence="3">
    <location>
        <begin position="101"/>
        <end position="142"/>
    </location>
</feature>
<gene>
    <name evidence="7" type="ORF">OCV61_13545</name>
</gene>
<proteinExistence type="predicted"/>
<feature type="compositionally biased region" description="Acidic residues" evidence="4">
    <location>
        <begin position="203"/>
        <end position="213"/>
    </location>
</feature>
<keyword evidence="2 3" id="KW-0175">Coiled coil</keyword>
<sequence length="521" mass="56936">MKKRGIVIGGIIVIAGAVGAGGWYYYKNNSTTASADGDVVYVTKISDLNVDNSGTQNRFAGVVEAQETVKVNIESGRKVKEVQVKTGDEVKKGQLLFEYDLSSIQDSLKQAQLDLDRLKNEAISLDQQIATLEKEKKKASKDQQLSYTIEIETNKMNLKKNEYSQESKQAEIDKLQSATTNTEVRSEIDGVIQKIDTTKLSSDDGDTLDDDSTGMDYSSDSSDNSAFITILSTGAYRIKGKVNEMNRYSIVQGEPVIVRSRVDDQQIWHGTMGAIDEQSSNSSSNNGYYGMVDSSGDSDTTSSTYPFYVDLETSDGLMLGQHVYIEKDEGQEDKKEGVWLSDFYIVDADSQDPYVWAADEDGKLKKRKVVLGQYDEGLMEYEIADGLTEDDSIAFPTEALTEGLNTADAASMPAGASMYYGEDSTDSSDGTDNLDGSDDADDSQSYDGEDDADPIMDESSGDGYMDDYSDEDMQPDEELGDGDVIGGADSMDEDFDAYTQDYSDDMNSDVQYGADDTEAAG</sequence>
<feature type="region of interest" description="Disordered" evidence="4">
    <location>
        <begin position="416"/>
        <end position="521"/>
    </location>
</feature>
<keyword evidence="5" id="KW-0472">Membrane</keyword>
<dbReference type="PANTHER" id="PTHR32347">
    <property type="entry name" value="EFFLUX SYSTEM COMPONENT YKNX-RELATED"/>
    <property type="match status" value="1"/>
</dbReference>
<feature type="region of interest" description="Disordered" evidence="4">
    <location>
        <begin position="199"/>
        <end position="219"/>
    </location>
</feature>
<dbReference type="PANTHER" id="PTHR32347:SF14">
    <property type="entry name" value="EFFLUX SYSTEM COMPONENT YKNX-RELATED"/>
    <property type="match status" value="1"/>
</dbReference>
<feature type="compositionally biased region" description="Acidic residues" evidence="4">
    <location>
        <begin position="490"/>
        <end position="507"/>
    </location>
</feature>
<evidence type="ECO:0000256" key="5">
    <source>
        <dbReference type="SAM" id="Phobius"/>
    </source>
</evidence>
<evidence type="ECO:0000256" key="2">
    <source>
        <dbReference type="ARBA" id="ARBA00023054"/>
    </source>
</evidence>
<reference evidence="7 8" key="1">
    <citation type="journal article" date="2021" name="ISME Commun">
        <title>Automated analysis of genomic sequences facilitates high-throughput and comprehensive description of bacteria.</title>
        <authorList>
            <person name="Hitch T.C.A."/>
        </authorList>
    </citation>
    <scope>NUCLEOTIDE SEQUENCE [LARGE SCALE GENOMIC DNA]</scope>
    <source>
        <strain evidence="7 8">Sanger_23</strain>
    </source>
</reference>
<comment type="caution">
    <text evidence="7">The sequence shown here is derived from an EMBL/GenBank/DDBJ whole genome shotgun (WGS) entry which is preliminary data.</text>
</comment>
<dbReference type="SUPFAM" id="SSF111369">
    <property type="entry name" value="HlyD-like secretion proteins"/>
    <property type="match status" value="1"/>
</dbReference>